<reference evidence="2" key="1">
    <citation type="submission" date="2022-06" db="EMBL/GenBank/DDBJ databases">
        <title>Complete genome sequence of Streptomyces nigrescens HEK616.</title>
        <authorList>
            <person name="Asamizu S."/>
            <person name="Onaka H."/>
        </authorList>
    </citation>
    <scope>NUCLEOTIDE SEQUENCE</scope>
    <source>
        <strain evidence="2">HEK616</strain>
    </source>
</reference>
<accession>A0ABM8A5R2</accession>
<sequence>MREDFGVFVDGTDDVDNGHTPGTDKASGNGVKERQEVRTEEAGSPAAG</sequence>
<name>A0ABM8A5R2_STRNI</name>
<evidence type="ECO:0000313" key="2">
    <source>
        <dbReference type="EMBL" id="BDM73814.1"/>
    </source>
</evidence>
<proteinExistence type="predicted"/>
<feature type="region of interest" description="Disordered" evidence="1">
    <location>
        <begin position="1"/>
        <end position="48"/>
    </location>
</feature>
<feature type="compositionally biased region" description="Low complexity" evidence="1">
    <location>
        <begin position="1"/>
        <end position="10"/>
    </location>
</feature>
<feature type="compositionally biased region" description="Basic and acidic residues" evidence="1">
    <location>
        <begin position="31"/>
        <end position="41"/>
    </location>
</feature>
<dbReference type="Proteomes" id="UP001059597">
    <property type="component" value="Chromosome"/>
</dbReference>
<dbReference type="EMBL" id="AP026073">
    <property type="protein sequence ID" value="BDM73814.1"/>
    <property type="molecule type" value="Genomic_DNA"/>
</dbReference>
<gene>
    <name evidence="2" type="ORF">HEK616_73010</name>
</gene>
<protein>
    <submittedName>
        <fullName evidence="2">Uncharacterized protein</fullName>
    </submittedName>
</protein>
<evidence type="ECO:0000313" key="3">
    <source>
        <dbReference type="Proteomes" id="UP001059597"/>
    </source>
</evidence>
<organism evidence="2 3">
    <name type="scientific">Streptomyces nigrescens</name>
    <dbReference type="NCBI Taxonomy" id="1920"/>
    <lineage>
        <taxon>Bacteria</taxon>
        <taxon>Bacillati</taxon>
        <taxon>Actinomycetota</taxon>
        <taxon>Actinomycetes</taxon>
        <taxon>Kitasatosporales</taxon>
        <taxon>Streptomycetaceae</taxon>
        <taxon>Streptomyces</taxon>
    </lineage>
</organism>
<evidence type="ECO:0000256" key="1">
    <source>
        <dbReference type="SAM" id="MobiDB-lite"/>
    </source>
</evidence>
<keyword evidence="3" id="KW-1185">Reference proteome</keyword>